<evidence type="ECO:0000313" key="4">
    <source>
        <dbReference type="Proteomes" id="UP001472866"/>
    </source>
</evidence>
<dbReference type="InterPro" id="IPR028171">
    <property type="entry name" value="Codanin-1_C"/>
</dbReference>
<name>A0AAX4NXR9_9CHLO</name>
<proteinExistence type="predicted"/>
<accession>A0AAX4NXR9</accession>
<reference evidence="3 4" key="1">
    <citation type="submission" date="2024-03" db="EMBL/GenBank/DDBJ databases">
        <title>Complete genome sequence of the green alga Chloropicon roscoffensis RCC1871.</title>
        <authorList>
            <person name="Lemieux C."/>
            <person name="Pombert J.-F."/>
            <person name="Otis C."/>
            <person name="Turmel M."/>
        </authorList>
    </citation>
    <scope>NUCLEOTIDE SEQUENCE [LARGE SCALE GENOMIC DNA]</scope>
    <source>
        <strain evidence="3 4">RCC1871</strain>
    </source>
</reference>
<dbReference type="PANTHER" id="PTHR28678:SF1">
    <property type="entry name" value="CODANIN-1"/>
    <property type="match status" value="1"/>
</dbReference>
<sequence>MGVDSVASLRALLEGAVGRGTAKLGEERMTGGAEGREASSRGAGGESPAVTYSSVASKARVKSKRITPTPSNVSRERKESNLFASASTDDGTPRSTESSRRRQMFDAISAFDVPALPPSRPAEAGRVGAELHRTLQPTKPRAPAASSPPDPVTRSIARDHAHDLALGRCPSVLRELRTLFEAVGLHGVVDPSCLEFDCPGPSPSSSPTRCYAPAYSCLVLLEASEVTLATGERALEALAESPAVRLFAPELMARVAARLAELKSTRTRYDKAYDEVPCSGSAPPAYLRRPMVLPGGETRPLNLMPEDAKRLKNREEARDSFVSLLGSLQDFLARQELLNTRIDRELGGRAGGNKGSRGGGDYESLHSRVRAFVSTLHIDNVTWFSQLFLERILQTASMGEVDEEVATLASADPSKMRRLHQRMTLPHARGKGHRGAAFGVQDYRGGGNRFTEGAPSGKGPHHHHRAVAMTQLNGLSGMEMVRTVLVNFPTNLRIYVLFLLVADSHRLCGQLQSKMLGRISEIATWVSSPQLPLDISERVLSCKSLSLFLGYFAFCAKGKACALPRDALERLEGDREGASGFVTSASALDTSALIDRSLDLGSLPFTLPWVADYLRFGRYAEEGADGELRGALARVWSIRGALSGERGHTTASLCMRACVDTLLEDWRLNPLDERVPKVLGGPQDKLSRLQVSIDLANKAMDQKCLQACCPELDDLAGIISQRSASAPAKKSSRKITPVSPAAPSPGPARAAPGDLNIEDNTELRRALLGWDEPGAQRNRVLTLQRALLDRYPELKSAVDFVVDAVARNAVDEVISTTVWEECSRIVASHDASTLLSDETHVRASHLRLALASSGKIKAFVSEKVAAALEVLVPPGTDSQVSDCAVKIGTQASLITAAKRLLDRIPLEYQKCAREKAKGPADAAKRRLGGAYPPLVSETSVSGLGDSASRILETTGISLEVKVQESVADKLRGACFQLNACLNVVKVKATPLVPRTDEFHPLWKCDSSVSEALQLLGYVWNDFTSFLASHGGQEQRDLFTCARRDIFDRLEFGSDRPVEHFAAGVVSRFADACSFRRDGVLDEAGYDTAESCSVKILSSLVGAGLLRPVSLQGVLLRLLDDPRGFCQYSLKAASSEEHSGSHLQLCQHFASKCLEDKVLLEARICFARLSARLG</sequence>
<evidence type="ECO:0000259" key="2">
    <source>
        <dbReference type="Pfam" id="PF15296"/>
    </source>
</evidence>
<dbReference type="Proteomes" id="UP001472866">
    <property type="component" value="Chromosome 01"/>
</dbReference>
<dbReference type="GO" id="GO:0006325">
    <property type="term" value="P:chromatin organization"/>
    <property type="evidence" value="ECO:0007669"/>
    <property type="project" value="TreeGrafter"/>
</dbReference>
<keyword evidence="4" id="KW-1185">Reference proteome</keyword>
<organism evidence="3 4">
    <name type="scientific">Chloropicon roscoffensis</name>
    <dbReference type="NCBI Taxonomy" id="1461544"/>
    <lineage>
        <taxon>Eukaryota</taxon>
        <taxon>Viridiplantae</taxon>
        <taxon>Chlorophyta</taxon>
        <taxon>Chloropicophyceae</taxon>
        <taxon>Chloropicales</taxon>
        <taxon>Chloropicaceae</taxon>
        <taxon>Chloropicon</taxon>
    </lineage>
</organism>
<dbReference type="AlphaFoldDB" id="A0AAX4NXR9"/>
<feature type="region of interest" description="Disordered" evidence="1">
    <location>
        <begin position="135"/>
        <end position="154"/>
    </location>
</feature>
<evidence type="ECO:0000313" key="3">
    <source>
        <dbReference type="EMBL" id="WZN58912.1"/>
    </source>
</evidence>
<dbReference type="EMBL" id="CP151501">
    <property type="protein sequence ID" value="WZN58912.1"/>
    <property type="molecule type" value="Genomic_DNA"/>
</dbReference>
<feature type="compositionally biased region" description="Polar residues" evidence="1">
    <location>
        <begin position="82"/>
        <end position="96"/>
    </location>
</feature>
<dbReference type="Pfam" id="PF15296">
    <property type="entry name" value="Codanin-1_C"/>
    <property type="match status" value="1"/>
</dbReference>
<feature type="compositionally biased region" description="Basic and acidic residues" evidence="1">
    <location>
        <begin position="24"/>
        <end position="39"/>
    </location>
</feature>
<evidence type="ECO:0000256" key="1">
    <source>
        <dbReference type="SAM" id="MobiDB-lite"/>
    </source>
</evidence>
<gene>
    <name evidence="3" type="ORF">HKI87_01g04360</name>
</gene>
<dbReference type="GO" id="GO:0005634">
    <property type="term" value="C:nucleus"/>
    <property type="evidence" value="ECO:0007669"/>
    <property type="project" value="TreeGrafter"/>
</dbReference>
<dbReference type="InterPro" id="IPR040031">
    <property type="entry name" value="Codanin-1"/>
</dbReference>
<dbReference type="PANTHER" id="PTHR28678">
    <property type="entry name" value="CODANIN-1"/>
    <property type="match status" value="1"/>
</dbReference>
<feature type="domain" description="Codanin-1 C-terminal" evidence="2">
    <location>
        <begin position="698"/>
        <end position="823"/>
    </location>
</feature>
<feature type="region of interest" description="Disordered" evidence="1">
    <location>
        <begin position="726"/>
        <end position="756"/>
    </location>
</feature>
<feature type="region of interest" description="Disordered" evidence="1">
    <location>
        <begin position="16"/>
        <end position="101"/>
    </location>
</feature>
<protein>
    <submittedName>
        <fullName evidence="3">Codanin-1_C domain-containing protein</fullName>
    </submittedName>
</protein>